<dbReference type="OrthoDB" id="5439561at2"/>
<dbReference type="Proteomes" id="UP000050413">
    <property type="component" value="Unassembled WGS sequence"/>
</dbReference>
<protein>
    <submittedName>
        <fullName evidence="4">AsmA protein</fullName>
    </submittedName>
</protein>
<dbReference type="EMBL" id="FBYC01000001">
    <property type="protein sequence ID" value="CUX79785.1"/>
    <property type="molecule type" value="Genomic_DNA"/>
</dbReference>
<evidence type="ECO:0000313" key="6">
    <source>
        <dbReference type="Proteomes" id="UP000182045"/>
    </source>
</evidence>
<accession>A0A0P7WEL8</accession>
<dbReference type="PANTHER" id="PTHR30441:SF4">
    <property type="entry name" value="PROTEIN ASMA"/>
    <property type="match status" value="1"/>
</dbReference>
<evidence type="ECO:0000313" key="5">
    <source>
        <dbReference type="Proteomes" id="UP000050413"/>
    </source>
</evidence>
<dbReference type="Pfam" id="PF05170">
    <property type="entry name" value="AsmA"/>
    <property type="match status" value="2"/>
</dbReference>
<reference evidence="4 5" key="1">
    <citation type="submission" date="2015-09" db="EMBL/GenBank/DDBJ databases">
        <title>Identification and resolution of microdiversity through metagenomic sequencing of parallel consortia.</title>
        <authorList>
            <person name="Nelson W.C."/>
            <person name="Romine M.F."/>
            <person name="Lindemann S.R."/>
        </authorList>
    </citation>
    <scope>NUCLEOTIDE SEQUENCE [LARGE SCALE GENOMIC DNA]</scope>
    <source>
        <strain evidence="4">HL-91</strain>
    </source>
</reference>
<evidence type="ECO:0000313" key="3">
    <source>
        <dbReference type="EMBL" id="CUX79785.1"/>
    </source>
</evidence>
<organism evidence="4 5">
    <name type="scientific">Roseibaca calidilacus</name>
    <dbReference type="NCBI Taxonomy" id="1666912"/>
    <lineage>
        <taxon>Bacteria</taxon>
        <taxon>Pseudomonadati</taxon>
        <taxon>Pseudomonadota</taxon>
        <taxon>Alphaproteobacteria</taxon>
        <taxon>Rhodobacterales</taxon>
        <taxon>Paracoccaceae</taxon>
        <taxon>Roseinatronobacter</taxon>
    </lineage>
</organism>
<feature type="coiled-coil region" evidence="1">
    <location>
        <begin position="581"/>
        <end position="619"/>
    </location>
</feature>
<dbReference type="PANTHER" id="PTHR30441">
    <property type="entry name" value="DUF748 DOMAIN-CONTAINING PROTEIN"/>
    <property type="match status" value="1"/>
</dbReference>
<proteinExistence type="predicted"/>
<feature type="domain" description="AsmA" evidence="2">
    <location>
        <begin position="4"/>
        <end position="176"/>
    </location>
</feature>
<dbReference type="RefSeq" id="WP_072244598.1">
    <property type="nucleotide sequence ID" value="NZ_FBYC01000001.1"/>
</dbReference>
<evidence type="ECO:0000256" key="1">
    <source>
        <dbReference type="SAM" id="Coils"/>
    </source>
</evidence>
<dbReference type="InterPro" id="IPR007844">
    <property type="entry name" value="AsmA"/>
</dbReference>
<dbReference type="InterPro" id="IPR052894">
    <property type="entry name" value="AsmA-related"/>
</dbReference>
<dbReference type="AlphaFoldDB" id="A0A0P7WEL8"/>
<reference evidence="3 6" key="2">
    <citation type="submission" date="2016-01" db="EMBL/GenBank/DDBJ databases">
        <authorList>
            <person name="Varghese N."/>
        </authorList>
    </citation>
    <scope>NUCLEOTIDE SEQUENCE [LARGE SCALE GENOMIC DNA]</scope>
    <source>
        <strain evidence="3 6">HL-91</strain>
    </source>
</reference>
<name>A0A0P7WEL8_9RHOB</name>
<dbReference type="Proteomes" id="UP000182045">
    <property type="component" value="Unassembled WGS sequence"/>
</dbReference>
<comment type="caution">
    <text evidence="4">The sequence shown here is derived from an EMBL/GenBank/DDBJ whole genome shotgun (WGS) entry which is preliminary data.</text>
</comment>
<gene>
    <name evidence="4" type="primary">asmA</name>
    <name evidence="3" type="ORF">Ga0058931_0473</name>
    <name evidence="4" type="ORF">HLUCCA05_09415</name>
</gene>
<dbReference type="GO" id="GO:0005886">
    <property type="term" value="C:plasma membrane"/>
    <property type="evidence" value="ECO:0007669"/>
    <property type="project" value="TreeGrafter"/>
</dbReference>
<keyword evidence="1" id="KW-0175">Coiled coil</keyword>
<dbReference type="STRING" id="1666912.Ga0058931_0473"/>
<evidence type="ECO:0000313" key="4">
    <source>
        <dbReference type="EMBL" id="KPP92488.1"/>
    </source>
</evidence>
<evidence type="ECO:0000259" key="2">
    <source>
        <dbReference type="Pfam" id="PF05170"/>
    </source>
</evidence>
<dbReference type="GO" id="GO:0090313">
    <property type="term" value="P:regulation of protein targeting to membrane"/>
    <property type="evidence" value="ECO:0007669"/>
    <property type="project" value="TreeGrafter"/>
</dbReference>
<feature type="domain" description="AsmA" evidence="2">
    <location>
        <begin position="400"/>
        <end position="524"/>
    </location>
</feature>
<dbReference type="EMBL" id="LJSG01000012">
    <property type="protein sequence ID" value="KPP92488.1"/>
    <property type="molecule type" value="Genomic_DNA"/>
</dbReference>
<sequence length="662" mass="69492">MRLVKALFAVVLGLVALLAAAVFFIPTERLATLAAQQFEAATGRSLTIGGEIGLSLYPVLGATAQDIAIGNPDWAGGGEMLRADEMDIGVNLMRLISGTVAVERVVLQSPVVEFRRAADGRATWDFRAPEADETPAASTSEAPTLTLARAEIHDGRLRYIDEQGGMDFRVMDLDATLSLPAMDGPLSLEASAQLNGQPVSLALQAGTAGDLLGGGLTSITADAQIAGAEARFEGRVSLSDMAAEGQVSAALPALAPVVAAIGQSGAELPDNLLPVSFSGQITHTADGQVFLRDGAANLGDIALTAAADVSMTSPRPRVNAQIAVPVLDLRGAGGAGSSAEEQVEPGWSRALIDASALGAVDGEISVALNELRSDSGTFGPIRLRSTIDNSRAVTDIREARLFGGAVTGQVIVNNRSGLSARADLQVRDISLVELLRDTAGFERLNGTAQGRFDLLGSGNSLHAIMNSLRGEGDLSFSEGEIIGLDLAGMLRNLDLSYVGEGARTIYNSITGSFTVADGVLSNDDLLFDSPRVQVTGQGQVGLGAQTLDYRIVPSALRDDEGNALRVPLMVTGPWSAPRLRLDMEALARERLAEEQERLEELAREEARRLEDRARAEAEAKIVDELGVTAEEGESLEDTVRRGVEQRLGEEIGEGLRGLFGGN</sequence>
<keyword evidence="6" id="KW-1185">Reference proteome</keyword>